<feature type="compositionally biased region" description="Basic and acidic residues" evidence="1">
    <location>
        <begin position="56"/>
        <end position="77"/>
    </location>
</feature>
<keyword evidence="4" id="KW-1185">Reference proteome</keyword>
<evidence type="ECO:0000256" key="1">
    <source>
        <dbReference type="SAM" id="MobiDB-lite"/>
    </source>
</evidence>
<evidence type="ECO:0000313" key="4">
    <source>
        <dbReference type="Proteomes" id="UP000295710"/>
    </source>
</evidence>
<comment type="caution">
    <text evidence="3">The sequence shown here is derived from an EMBL/GenBank/DDBJ whole genome shotgun (WGS) entry which is preliminary data.</text>
</comment>
<dbReference type="EMBL" id="SMMX01000001">
    <property type="protein sequence ID" value="TDA23392.1"/>
    <property type="molecule type" value="Genomic_DNA"/>
</dbReference>
<protein>
    <submittedName>
        <fullName evidence="3">Uncharacterized protein</fullName>
    </submittedName>
</protein>
<name>A0A4R4FI41_9FIRM</name>
<proteinExistence type="predicted"/>
<keyword evidence="2" id="KW-1133">Transmembrane helix</keyword>
<evidence type="ECO:0000313" key="3">
    <source>
        <dbReference type="EMBL" id="TDA23392.1"/>
    </source>
</evidence>
<feature type="region of interest" description="Disordered" evidence="1">
    <location>
        <begin position="33"/>
        <end position="92"/>
    </location>
</feature>
<sequence length="126" mass="14810">MKCPKCGQPLKPSQKDPDYMLCFNCRKKFKVPGTKRRGEEEESQKYANIPPKKVRDKREKEMRKAYDELLSVEEERPRKRPKRRPEPEVEDDYYDLEDDKVSKVPVIILGIAIVAVAALIIYMLLK</sequence>
<gene>
    <name evidence="3" type="ORF">E1963_01245</name>
</gene>
<feature type="transmembrane region" description="Helical" evidence="2">
    <location>
        <begin position="104"/>
        <end position="125"/>
    </location>
</feature>
<evidence type="ECO:0000256" key="2">
    <source>
        <dbReference type="SAM" id="Phobius"/>
    </source>
</evidence>
<keyword evidence="2" id="KW-0472">Membrane</keyword>
<dbReference type="RefSeq" id="WP_132274207.1">
    <property type="nucleotide sequence ID" value="NZ_JAOBST010000050.1"/>
</dbReference>
<dbReference type="AlphaFoldDB" id="A0A4R4FI41"/>
<dbReference type="Proteomes" id="UP000295710">
    <property type="component" value="Unassembled WGS sequence"/>
</dbReference>
<accession>A0A4R4FI41</accession>
<keyword evidence="2" id="KW-0812">Transmembrane</keyword>
<organism evidence="3 4">
    <name type="scientific">Extibacter muris</name>
    <dbReference type="NCBI Taxonomy" id="1796622"/>
    <lineage>
        <taxon>Bacteria</taxon>
        <taxon>Bacillati</taxon>
        <taxon>Bacillota</taxon>
        <taxon>Clostridia</taxon>
        <taxon>Lachnospirales</taxon>
        <taxon>Lachnospiraceae</taxon>
        <taxon>Extibacter</taxon>
    </lineage>
</organism>
<reference evidence="3 4" key="1">
    <citation type="journal article" date="2016" name="Nat. Microbiol.">
        <title>The Mouse Intestinal Bacterial Collection (miBC) provides host-specific insight into cultured diversity and functional potential of the gut microbiota.</title>
        <authorList>
            <person name="Lagkouvardos I."/>
            <person name="Pukall R."/>
            <person name="Abt B."/>
            <person name="Foesel B.U."/>
            <person name="Meier-Kolthoff J.P."/>
            <person name="Kumar N."/>
            <person name="Bresciani A."/>
            <person name="Martinez I."/>
            <person name="Just S."/>
            <person name="Ziegler C."/>
            <person name="Brugiroux S."/>
            <person name="Garzetti D."/>
            <person name="Wenning M."/>
            <person name="Bui T.P."/>
            <person name="Wang J."/>
            <person name="Hugenholtz F."/>
            <person name="Plugge C.M."/>
            <person name="Peterson D.A."/>
            <person name="Hornef M.W."/>
            <person name="Baines J.F."/>
            <person name="Smidt H."/>
            <person name="Walter J."/>
            <person name="Kristiansen K."/>
            <person name="Nielsen H.B."/>
            <person name="Haller D."/>
            <person name="Overmann J."/>
            <person name="Stecher B."/>
            <person name="Clavel T."/>
        </authorList>
    </citation>
    <scope>NUCLEOTIDE SEQUENCE [LARGE SCALE GENOMIC DNA]</scope>
    <source>
        <strain evidence="3 4">DSM 28560</strain>
    </source>
</reference>